<keyword evidence="3" id="KW-1185">Reference proteome</keyword>
<feature type="transmembrane region" description="Helical" evidence="1">
    <location>
        <begin position="65"/>
        <end position="85"/>
    </location>
</feature>
<protein>
    <submittedName>
        <fullName evidence="2">Uncharacterized protein</fullName>
    </submittedName>
</protein>
<keyword evidence="1" id="KW-0472">Membrane</keyword>
<evidence type="ECO:0000256" key="1">
    <source>
        <dbReference type="SAM" id="Phobius"/>
    </source>
</evidence>
<evidence type="ECO:0000313" key="3">
    <source>
        <dbReference type="Proteomes" id="UP001146120"/>
    </source>
</evidence>
<dbReference type="EMBL" id="DAKRPA010000109">
    <property type="protein sequence ID" value="DAZ98342.1"/>
    <property type="molecule type" value="Genomic_DNA"/>
</dbReference>
<organism evidence="2 3">
    <name type="scientific">Lagenidium giganteum</name>
    <dbReference type="NCBI Taxonomy" id="4803"/>
    <lineage>
        <taxon>Eukaryota</taxon>
        <taxon>Sar</taxon>
        <taxon>Stramenopiles</taxon>
        <taxon>Oomycota</taxon>
        <taxon>Peronosporomycetes</taxon>
        <taxon>Pythiales</taxon>
        <taxon>Pythiaceae</taxon>
    </lineage>
</organism>
<keyword evidence="1" id="KW-0812">Transmembrane</keyword>
<reference evidence="2" key="2">
    <citation type="journal article" date="2023" name="Microbiol Resour">
        <title>Decontamination and Annotation of the Draft Genome Sequence of the Oomycete Lagenidium giganteum ARSEF 373.</title>
        <authorList>
            <person name="Morgan W.R."/>
            <person name="Tartar A."/>
        </authorList>
    </citation>
    <scope>NUCLEOTIDE SEQUENCE</scope>
    <source>
        <strain evidence="2">ARSEF 373</strain>
    </source>
</reference>
<keyword evidence="1" id="KW-1133">Transmembrane helix</keyword>
<dbReference type="Proteomes" id="UP001146120">
    <property type="component" value="Unassembled WGS sequence"/>
</dbReference>
<dbReference type="AlphaFoldDB" id="A0AAV2YUI7"/>
<name>A0AAV2YUI7_9STRA</name>
<evidence type="ECO:0000313" key="2">
    <source>
        <dbReference type="EMBL" id="DAZ98342.1"/>
    </source>
</evidence>
<sequence>MVTQYLEHAVLVTIMRRKWQKAKTFEELKATFYQVYWSLLLTYVVASTVWMYVTERHSFRTAYALVFFTVWQLLQLSVTIFLTSWEETIKHLKAKTRHTWLHAALDMFPTLTSSSSA</sequence>
<accession>A0AAV2YUI7</accession>
<comment type="caution">
    <text evidence="2">The sequence shown here is derived from an EMBL/GenBank/DDBJ whole genome shotgun (WGS) entry which is preliminary data.</text>
</comment>
<proteinExistence type="predicted"/>
<feature type="transmembrane region" description="Helical" evidence="1">
    <location>
        <begin position="35"/>
        <end position="53"/>
    </location>
</feature>
<reference evidence="2" key="1">
    <citation type="submission" date="2022-11" db="EMBL/GenBank/DDBJ databases">
        <authorList>
            <person name="Morgan W.R."/>
            <person name="Tartar A."/>
        </authorList>
    </citation>
    <scope>NUCLEOTIDE SEQUENCE</scope>
    <source>
        <strain evidence="2">ARSEF 373</strain>
    </source>
</reference>
<gene>
    <name evidence="2" type="ORF">N0F65_007149</name>
</gene>